<dbReference type="Proteomes" id="UP000543005">
    <property type="component" value="Unassembled WGS sequence"/>
</dbReference>
<evidence type="ECO:0000313" key="4">
    <source>
        <dbReference type="EMBL" id="MBC2311084.1"/>
    </source>
</evidence>
<dbReference type="AlphaFoldDB" id="A0A7X1DL47"/>
<sequence>MKKFFIYAVQVLILIVPAFYFGLADKTTAMGIALAASFFAIAFINFDEIKTLSAGTIKLEKFEKVIEEANATIENIRKVTAPLSAYTLRTVYANKSMSYKEAIEIIEGISDANRVVNDPIVNHLLDDKVNQIAEKFKYAFEMAGDNLAYHWTIQKKTCEQLIDKVPNPRELELFIGSEDFLDSEEALDLKYFGPSVAQFRENAKPILSDYKGFYNKYVVKSLRQKVL</sequence>
<keyword evidence="1" id="KW-0812">Transmembrane</keyword>
<gene>
    <name evidence="2" type="ORF">HCB69_11045</name>
    <name evidence="3" type="ORF">HCC36_14755</name>
    <name evidence="4" type="ORF">HCJ81_09290</name>
</gene>
<reference evidence="5 6" key="1">
    <citation type="submission" date="2020-03" db="EMBL/GenBank/DDBJ databases">
        <title>Soil Listeria distribution.</title>
        <authorList>
            <person name="Liao J."/>
            <person name="Wiedmann M."/>
        </authorList>
    </citation>
    <scope>NUCLEOTIDE SEQUENCE [LARGE SCALE GENOMIC DNA]</scope>
    <source>
        <strain evidence="4 6">FSL L7-0039</strain>
        <strain evidence="3 5">FSL L7-0051</strain>
        <strain evidence="2 7">FSL L7-0054</strain>
    </source>
</reference>
<evidence type="ECO:0000313" key="3">
    <source>
        <dbReference type="EMBL" id="MBC2294496.1"/>
    </source>
</evidence>
<dbReference type="RefSeq" id="WP_185629931.1">
    <property type="nucleotide sequence ID" value="NZ_JAARZS010000028.1"/>
</dbReference>
<keyword evidence="1" id="KW-0472">Membrane</keyword>
<evidence type="ECO:0000313" key="5">
    <source>
        <dbReference type="Proteomes" id="UP000543005"/>
    </source>
</evidence>
<dbReference type="Proteomes" id="UP000585696">
    <property type="component" value="Unassembled WGS sequence"/>
</dbReference>
<dbReference type="EMBL" id="JAASWV010000011">
    <property type="protein sequence ID" value="MBC2311084.1"/>
    <property type="molecule type" value="Genomic_DNA"/>
</dbReference>
<feature type="transmembrane region" description="Helical" evidence="1">
    <location>
        <begin position="29"/>
        <end position="46"/>
    </location>
</feature>
<protein>
    <submittedName>
        <fullName evidence="4">Uncharacterized protein</fullName>
    </submittedName>
</protein>
<name>A0A7X1DL47_9LIST</name>
<organism evidence="4 6">
    <name type="scientific">Listeria booriae</name>
    <dbReference type="NCBI Taxonomy" id="1552123"/>
    <lineage>
        <taxon>Bacteria</taxon>
        <taxon>Bacillati</taxon>
        <taxon>Bacillota</taxon>
        <taxon>Bacilli</taxon>
        <taxon>Bacillales</taxon>
        <taxon>Listeriaceae</taxon>
        <taxon>Listeria</taxon>
    </lineage>
</organism>
<proteinExistence type="predicted"/>
<dbReference type="EMBL" id="JAARZT010000034">
    <property type="protein sequence ID" value="MBC2294496.1"/>
    <property type="molecule type" value="Genomic_DNA"/>
</dbReference>
<feature type="transmembrane region" description="Helical" evidence="1">
    <location>
        <begin position="5"/>
        <end position="23"/>
    </location>
</feature>
<comment type="caution">
    <text evidence="4">The sequence shown here is derived from an EMBL/GenBank/DDBJ whole genome shotgun (WGS) entry which is preliminary data.</text>
</comment>
<evidence type="ECO:0000313" key="2">
    <source>
        <dbReference type="EMBL" id="MBC2284914.1"/>
    </source>
</evidence>
<dbReference type="Proteomes" id="UP000565628">
    <property type="component" value="Unassembled WGS sequence"/>
</dbReference>
<keyword evidence="1" id="KW-1133">Transmembrane helix</keyword>
<evidence type="ECO:0000313" key="6">
    <source>
        <dbReference type="Proteomes" id="UP000565628"/>
    </source>
</evidence>
<accession>A0A7X1DL47</accession>
<evidence type="ECO:0000256" key="1">
    <source>
        <dbReference type="SAM" id="Phobius"/>
    </source>
</evidence>
<dbReference type="EMBL" id="JAARZS010000028">
    <property type="protein sequence ID" value="MBC2284914.1"/>
    <property type="molecule type" value="Genomic_DNA"/>
</dbReference>
<evidence type="ECO:0000313" key="7">
    <source>
        <dbReference type="Proteomes" id="UP000585696"/>
    </source>
</evidence>